<dbReference type="InterPro" id="IPR057739">
    <property type="entry name" value="Glyco_hydro_29_N"/>
</dbReference>
<dbReference type="InterPro" id="IPR016286">
    <property type="entry name" value="FUC_metazoa-typ"/>
</dbReference>
<keyword evidence="10" id="KW-1185">Reference proteome</keyword>
<evidence type="ECO:0000256" key="7">
    <source>
        <dbReference type="SAM" id="SignalP"/>
    </source>
</evidence>
<keyword evidence="6" id="KW-0326">Glycosidase</keyword>
<proteinExistence type="inferred from homology"/>
<dbReference type="EC" id="3.2.1.51" evidence="3"/>
<dbReference type="PRINTS" id="PR00741">
    <property type="entry name" value="GLHYDRLASE29"/>
</dbReference>
<dbReference type="Pfam" id="PF01120">
    <property type="entry name" value="Alpha_L_fucos"/>
    <property type="match status" value="1"/>
</dbReference>
<sequence>MKKIIFTFLVCVLAGIVQAQIAPEALKTWHGNKYSMFIHFGLYSLPGGVWKGQPVTYGYSEQIQAFAKIPKEEYMQLAKDFNPTQFNADSIVALAKRGGMKSVVLTSKHHDGFCMFHTATTTYNSYDATPCKRDFVKELSDACKRAGIRFGLYFSIIDWNFPYASPMSDHNCDFVPEKHQEFSKAQITELLTNYGPISEFWFDMGSNTPEQSKELYALVHKLQPDCMVSGRIGNDQYDFCVMADNAYPEGSLHTPWQTAASMFDETWSYRSWQERGEVKDKVYQKLCQLTNVVSHGGNFLLNIGPKGDGSIVPFEKDVLESIGSWLDKYGYAIYQTEASPFPKSFEWGTVTRKDNKLYLILSGKYPKDGKILLDMPGYKLRKGDGKMAMYLQYGDEISVSIPASAYNDSTIHVLTLELDKPVEVQPALPVKGMTLTALNATPDYSYSCFDYYSNYRSAVAYNWNVEQNLLKQLQFIYTDQEVDRTIDLSVDGKSYTVTLKGGKAESLEPANGTVWGKRYICGPGSGLFDTPSTLQTDLNNPPARRSQWKETDKEQDEFASDILSTYYVMQNIQSPADQLILVEVGAGNGIEIYLNGKSILKHLNPYRCTFRTEKVLLPLKKGDNQVVLCVYNRFEEKTGYLLRPAQKPIIYRQDFDILDTSNQKSHAITFKAHNPASAHADMELSNLRIRLRRIAR</sequence>
<dbReference type="InterPro" id="IPR017853">
    <property type="entry name" value="GH"/>
</dbReference>
<keyword evidence="5" id="KW-0378">Hydrolase</keyword>
<comment type="function">
    <text evidence="1">Alpha-L-fucosidase is responsible for hydrolyzing the alpha-1,6-linked fucose joined to the reducing-end N-acetylglucosamine of the carbohydrate moieties of glycoproteins.</text>
</comment>
<feature type="domain" description="Glycoside hydrolase family 29 N-terminal" evidence="8">
    <location>
        <begin position="24"/>
        <end position="330"/>
    </location>
</feature>
<reference evidence="9 10" key="1">
    <citation type="submission" date="2022-08" db="EMBL/GenBank/DDBJ databases">
        <authorList>
            <person name="Zeman M."/>
            <person name="Kubasova T."/>
        </authorList>
    </citation>
    <scope>NUCLEOTIDE SEQUENCE [LARGE SCALE GENOMIC DNA]</scope>
    <source>
        <strain evidence="9 10">ET62</strain>
    </source>
</reference>
<comment type="similarity">
    <text evidence="2">Belongs to the glycosyl hydrolase 29 family.</text>
</comment>
<protein>
    <recommendedName>
        <fullName evidence="3">alpha-L-fucosidase</fullName>
        <ecNumber evidence="3">3.2.1.51</ecNumber>
    </recommendedName>
</protein>
<evidence type="ECO:0000313" key="10">
    <source>
        <dbReference type="Proteomes" id="UP001204579"/>
    </source>
</evidence>
<dbReference type="PANTHER" id="PTHR10030:SF37">
    <property type="entry name" value="ALPHA-L-FUCOSIDASE-RELATED"/>
    <property type="match status" value="1"/>
</dbReference>
<evidence type="ECO:0000256" key="6">
    <source>
        <dbReference type="ARBA" id="ARBA00023295"/>
    </source>
</evidence>
<dbReference type="GO" id="GO:0004560">
    <property type="term" value="F:alpha-L-fucosidase activity"/>
    <property type="evidence" value="ECO:0007669"/>
    <property type="project" value="InterPro"/>
</dbReference>
<name>A0AAW5MXI6_9BACT</name>
<evidence type="ECO:0000256" key="3">
    <source>
        <dbReference type="ARBA" id="ARBA00012662"/>
    </source>
</evidence>
<dbReference type="InterPro" id="IPR000933">
    <property type="entry name" value="Glyco_hydro_29"/>
</dbReference>
<dbReference type="EMBL" id="JANRHJ010000003">
    <property type="protein sequence ID" value="MCR8873141.1"/>
    <property type="molecule type" value="Genomic_DNA"/>
</dbReference>
<accession>A0AAW5MXI6</accession>
<dbReference type="Gene3D" id="3.20.20.80">
    <property type="entry name" value="Glycosidases"/>
    <property type="match status" value="1"/>
</dbReference>
<feature type="chain" id="PRO_5043352601" description="alpha-L-fucosidase" evidence="7">
    <location>
        <begin position="20"/>
        <end position="696"/>
    </location>
</feature>
<dbReference type="Proteomes" id="UP001204579">
    <property type="component" value="Unassembled WGS sequence"/>
</dbReference>
<dbReference type="GO" id="GO:0006004">
    <property type="term" value="P:fucose metabolic process"/>
    <property type="evidence" value="ECO:0007669"/>
    <property type="project" value="InterPro"/>
</dbReference>
<dbReference type="SUPFAM" id="SSF51445">
    <property type="entry name" value="(Trans)glycosidases"/>
    <property type="match status" value="1"/>
</dbReference>
<comment type="caution">
    <text evidence="9">The sequence shown here is derived from an EMBL/GenBank/DDBJ whole genome shotgun (WGS) entry which is preliminary data.</text>
</comment>
<dbReference type="RefSeq" id="WP_258335437.1">
    <property type="nucleotide sequence ID" value="NZ_JANRHJ010000003.1"/>
</dbReference>
<dbReference type="GO" id="GO:0005764">
    <property type="term" value="C:lysosome"/>
    <property type="evidence" value="ECO:0007669"/>
    <property type="project" value="TreeGrafter"/>
</dbReference>
<evidence type="ECO:0000256" key="2">
    <source>
        <dbReference type="ARBA" id="ARBA00007951"/>
    </source>
</evidence>
<evidence type="ECO:0000259" key="8">
    <source>
        <dbReference type="Pfam" id="PF01120"/>
    </source>
</evidence>
<gene>
    <name evidence="9" type="ORF">NW209_03730</name>
</gene>
<dbReference type="GO" id="GO:0016139">
    <property type="term" value="P:glycoside catabolic process"/>
    <property type="evidence" value="ECO:0007669"/>
    <property type="project" value="TreeGrafter"/>
</dbReference>
<dbReference type="SMART" id="SM00812">
    <property type="entry name" value="Alpha_L_fucos"/>
    <property type="match status" value="1"/>
</dbReference>
<evidence type="ECO:0000256" key="4">
    <source>
        <dbReference type="ARBA" id="ARBA00022729"/>
    </source>
</evidence>
<evidence type="ECO:0000313" key="9">
    <source>
        <dbReference type="EMBL" id="MCR8873141.1"/>
    </source>
</evidence>
<feature type="signal peptide" evidence="7">
    <location>
        <begin position="1"/>
        <end position="19"/>
    </location>
</feature>
<organism evidence="9 10">
    <name type="scientific">Phocaeicola barnesiae</name>
    <dbReference type="NCBI Taxonomy" id="376804"/>
    <lineage>
        <taxon>Bacteria</taxon>
        <taxon>Pseudomonadati</taxon>
        <taxon>Bacteroidota</taxon>
        <taxon>Bacteroidia</taxon>
        <taxon>Bacteroidales</taxon>
        <taxon>Bacteroidaceae</taxon>
        <taxon>Phocaeicola</taxon>
    </lineage>
</organism>
<keyword evidence="4 7" id="KW-0732">Signal</keyword>
<evidence type="ECO:0000256" key="5">
    <source>
        <dbReference type="ARBA" id="ARBA00022801"/>
    </source>
</evidence>
<evidence type="ECO:0000256" key="1">
    <source>
        <dbReference type="ARBA" id="ARBA00004071"/>
    </source>
</evidence>
<dbReference type="AlphaFoldDB" id="A0AAW5MXI6"/>
<dbReference type="PANTHER" id="PTHR10030">
    <property type="entry name" value="ALPHA-L-FUCOSIDASE"/>
    <property type="match status" value="1"/>
</dbReference>